<gene>
    <name evidence="4" type="ORF">Val02_49790</name>
</gene>
<keyword evidence="5" id="KW-1185">Reference proteome</keyword>
<dbReference type="InterPro" id="IPR000551">
    <property type="entry name" value="MerR-type_HTH_dom"/>
</dbReference>
<dbReference type="EMBL" id="BOPF01000019">
    <property type="protein sequence ID" value="GIJ48093.1"/>
    <property type="molecule type" value="Genomic_DNA"/>
</dbReference>
<dbReference type="PANTHER" id="PTHR30204:SF93">
    <property type="entry name" value="HTH MERR-TYPE DOMAIN-CONTAINING PROTEIN"/>
    <property type="match status" value="1"/>
</dbReference>
<dbReference type="SMART" id="SM00422">
    <property type="entry name" value="HTH_MERR"/>
    <property type="match status" value="1"/>
</dbReference>
<evidence type="ECO:0000256" key="2">
    <source>
        <dbReference type="SAM" id="Coils"/>
    </source>
</evidence>
<dbReference type="PRINTS" id="PR00040">
    <property type="entry name" value="HTHMERR"/>
</dbReference>
<evidence type="ECO:0000259" key="3">
    <source>
        <dbReference type="PROSITE" id="PS50937"/>
    </source>
</evidence>
<dbReference type="InterPro" id="IPR009061">
    <property type="entry name" value="DNA-bd_dom_put_sf"/>
</dbReference>
<dbReference type="RefSeq" id="WP_203901594.1">
    <property type="nucleotide sequence ID" value="NZ_BOPF01000019.1"/>
</dbReference>
<name>A0A8J3YPT0_9ACTN</name>
<accession>A0A8J3YPT0</accession>
<dbReference type="Proteomes" id="UP000619260">
    <property type="component" value="Unassembled WGS sequence"/>
</dbReference>
<dbReference type="PROSITE" id="PS50937">
    <property type="entry name" value="HTH_MERR_2"/>
    <property type="match status" value="1"/>
</dbReference>
<keyword evidence="1" id="KW-0238">DNA-binding</keyword>
<keyword evidence="2" id="KW-0175">Coiled coil</keyword>
<proteinExistence type="predicted"/>
<dbReference type="PANTHER" id="PTHR30204">
    <property type="entry name" value="REDOX-CYCLING DRUG-SENSING TRANSCRIPTIONAL ACTIVATOR SOXR"/>
    <property type="match status" value="1"/>
</dbReference>
<comment type="caution">
    <text evidence="4">The sequence shown here is derived from an EMBL/GenBank/DDBJ whole genome shotgun (WGS) entry which is preliminary data.</text>
</comment>
<dbReference type="GO" id="GO:0003677">
    <property type="term" value="F:DNA binding"/>
    <property type="evidence" value="ECO:0007669"/>
    <property type="project" value="UniProtKB-KW"/>
</dbReference>
<dbReference type="Gene3D" id="1.10.1660.10">
    <property type="match status" value="1"/>
</dbReference>
<organism evidence="4 5">
    <name type="scientific">Virgisporangium aliadipatigenens</name>
    <dbReference type="NCBI Taxonomy" id="741659"/>
    <lineage>
        <taxon>Bacteria</taxon>
        <taxon>Bacillati</taxon>
        <taxon>Actinomycetota</taxon>
        <taxon>Actinomycetes</taxon>
        <taxon>Micromonosporales</taxon>
        <taxon>Micromonosporaceae</taxon>
        <taxon>Virgisporangium</taxon>
    </lineage>
</organism>
<evidence type="ECO:0000313" key="5">
    <source>
        <dbReference type="Proteomes" id="UP000619260"/>
    </source>
</evidence>
<dbReference type="CDD" id="cd00592">
    <property type="entry name" value="HTH_MerR-like"/>
    <property type="match status" value="1"/>
</dbReference>
<evidence type="ECO:0000313" key="4">
    <source>
        <dbReference type="EMBL" id="GIJ48093.1"/>
    </source>
</evidence>
<dbReference type="AlphaFoldDB" id="A0A8J3YPT0"/>
<sequence>MRIKNLAELAGTTVRTIRYYHQIGLLPVPPIRDGCRDYDLSHVARLARIRWLARAGLPLSRIGAVLSTPEHVRDDAAGQDAILVDLRATLGALDDQIEQLRAQREQVERLVAAVERGGDLSPVPGAVAAFYDDLARRATDDRVRRSVRRERDFMELAYYRGDMPPEAELVYRGFTETARSESLALFGEIAERDGATPTDAEIARMAEAVVARLRRQLGADLKQVARSVRPDIARRAADLYVSLTGDPASRRVARAVGDAVLALIEEEAAPCPQNTL</sequence>
<dbReference type="InterPro" id="IPR047057">
    <property type="entry name" value="MerR_fam"/>
</dbReference>
<reference evidence="4" key="1">
    <citation type="submission" date="2021-01" db="EMBL/GenBank/DDBJ databases">
        <title>Whole genome shotgun sequence of Virgisporangium aliadipatigenens NBRC 105644.</title>
        <authorList>
            <person name="Komaki H."/>
            <person name="Tamura T."/>
        </authorList>
    </citation>
    <scope>NUCLEOTIDE SEQUENCE</scope>
    <source>
        <strain evidence="4">NBRC 105644</strain>
    </source>
</reference>
<feature type="domain" description="HTH merR-type" evidence="3">
    <location>
        <begin position="1"/>
        <end position="68"/>
    </location>
</feature>
<protein>
    <submittedName>
        <fullName evidence="4">MerR family transcriptional regulator</fullName>
    </submittedName>
</protein>
<evidence type="ECO:0000256" key="1">
    <source>
        <dbReference type="ARBA" id="ARBA00023125"/>
    </source>
</evidence>
<dbReference type="Pfam" id="PF13411">
    <property type="entry name" value="MerR_1"/>
    <property type="match status" value="1"/>
</dbReference>
<dbReference type="GO" id="GO:0003700">
    <property type="term" value="F:DNA-binding transcription factor activity"/>
    <property type="evidence" value="ECO:0007669"/>
    <property type="project" value="InterPro"/>
</dbReference>
<feature type="coiled-coil region" evidence="2">
    <location>
        <begin position="83"/>
        <end position="117"/>
    </location>
</feature>
<dbReference type="SUPFAM" id="SSF46955">
    <property type="entry name" value="Putative DNA-binding domain"/>
    <property type="match status" value="1"/>
</dbReference>